<sequence length="70" mass="8170">MNEATIKYVLKPGYITRFGKEEFISSSELIMFYCVDPKECVIVQWKMEDTYPADLERLTPKAHGCYARKS</sequence>
<protein>
    <submittedName>
        <fullName evidence="1">Uncharacterized protein</fullName>
    </submittedName>
</protein>
<accession>A0A0F9BRC9</accession>
<dbReference type="EMBL" id="LAZR01036588">
    <property type="protein sequence ID" value="KKL24455.1"/>
    <property type="molecule type" value="Genomic_DNA"/>
</dbReference>
<proteinExistence type="predicted"/>
<comment type="caution">
    <text evidence="1">The sequence shown here is derived from an EMBL/GenBank/DDBJ whole genome shotgun (WGS) entry which is preliminary data.</text>
</comment>
<dbReference type="AlphaFoldDB" id="A0A0F9BRC9"/>
<name>A0A0F9BRC9_9ZZZZ</name>
<organism evidence="1">
    <name type="scientific">marine sediment metagenome</name>
    <dbReference type="NCBI Taxonomy" id="412755"/>
    <lineage>
        <taxon>unclassified sequences</taxon>
        <taxon>metagenomes</taxon>
        <taxon>ecological metagenomes</taxon>
    </lineage>
</organism>
<evidence type="ECO:0000313" key="1">
    <source>
        <dbReference type="EMBL" id="KKL24455.1"/>
    </source>
</evidence>
<gene>
    <name evidence="1" type="ORF">LCGC14_2415170</name>
</gene>
<reference evidence="1" key="1">
    <citation type="journal article" date="2015" name="Nature">
        <title>Complex archaea that bridge the gap between prokaryotes and eukaryotes.</title>
        <authorList>
            <person name="Spang A."/>
            <person name="Saw J.H."/>
            <person name="Jorgensen S.L."/>
            <person name="Zaremba-Niedzwiedzka K."/>
            <person name="Martijn J."/>
            <person name="Lind A.E."/>
            <person name="van Eijk R."/>
            <person name="Schleper C."/>
            <person name="Guy L."/>
            <person name="Ettema T.J."/>
        </authorList>
    </citation>
    <scope>NUCLEOTIDE SEQUENCE</scope>
</reference>